<dbReference type="Pfam" id="PF08314">
    <property type="entry name" value="Sec39"/>
    <property type="match status" value="1"/>
</dbReference>
<keyword evidence="9" id="KW-1185">Reference proteome</keyword>
<dbReference type="InterPro" id="IPR015940">
    <property type="entry name" value="UBA"/>
</dbReference>
<protein>
    <submittedName>
        <fullName evidence="8">Uncharacterized protein</fullName>
    </submittedName>
</protein>
<keyword evidence="4" id="KW-0653">Protein transport</keyword>
<comment type="subcellular location">
    <subcellularLocation>
        <location evidence="1">Endoplasmic reticulum</location>
    </subcellularLocation>
</comment>
<evidence type="ECO:0000256" key="5">
    <source>
        <dbReference type="SAM" id="MobiDB-lite"/>
    </source>
</evidence>
<proteinExistence type="predicted"/>
<evidence type="ECO:0000259" key="6">
    <source>
        <dbReference type="Pfam" id="PF08314"/>
    </source>
</evidence>
<evidence type="ECO:0000313" key="8">
    <source>
        <dbReference type="EMBL" id="TFJ88494.1"/>
    </source>
</evidence>
<feature type="compositionally biased region" description="Polar residues" evidence="5">
    <location>
        <begin position="280"/>
        <end position="291"/>
    </location>
</feature>
<evidence type="ECO:0000313" key="9">
    <source>
        <dbReference type="Proteomes" id="UP000355283"/>
    </source>
</evidence>
<accession>A0A4D9DBV4</accession>
<feature type="region of interest" description="Disordered" evidence="5">
    <location>
        <begin position="269"/>
        <end position="291"/>
    </location>
</feature>
<dbReference type="SUPFAM" id="SSF46934">
    <property type="entry name" value="UBA-like"/>
    <property type="match status" value="1"/>
</dbReference>
<dbReference type="Proteomes" id="UP000355283">
    <property type="component" value="Unassembled WGS sequence"/>
</dbReference>
<evidence type="ECO:0000256" key="3">
    <source>
        <dbReference type="ARBA" id="ARBA00022824"/>
    </source>
</evidence>
<dbReference type="OrthoDB" id="46875at2759"/>
<keyword evidence="3" id="KW-0256">Endoplasmic reticulum</keyword>
<keyword evidence="2" id="KW-0813">Transport</keyword>
<evidence type="ECO:0000256" key="2">
    <source>
        <dbReference type="ARBA" id="ARBA00022448"/>
    </source>
</evidence>
<dbReference type="Pfam" id="PF22562">
    <property type="entry name" value="UBA_7"/>
    <property type="match status" value="1"/>
</dbReference>
<organism evidence="8 9">
    <name type="scientific">Nannochloropsis salina CCMP1776</name>
    <dbReference type="NCBI Taxonomy" id="1027361"/>
    <lineage>
        <taxon>Eukaryota</taxon>
        <taxon>Sar</taxon>
        <taxon>Stramenopiles</taxon>
        <taxon>Ochrophyta</taxon>
        <taxon>Eustigmatophyceae</taxon>
        <taxon>Eustigmatales</taxon>
        <taxon>Monodopsidaceae</taxon>
        <taxon>Microchloropsis</taxon>
        <taxon>Microchloropsis salina</taxon>
    </lineage>
</organism>
<dbReference type="GO" id="GO:0006890">
    <property type="term" value="P:retrograde vesicle-mediated transport, Golgi to endoplasmic reticulum"/>
    <property type="evidence" value="ECO:0007669"/>
    <property type="project" value="InterPro"/>
</dbReference>
<dbReference type="GO" id="GO:0070939">
    <property type="term" value="C:Dsl1/NZR complex"/>
    <property type="evidence" value="ECO:0007669"/>
    <property type="project" value="TreeGrafter"/>
</dbReference>
<dbReference type="Gene3D" id="1.10.8.10">
    <property type="entry name" value="DNA helicase RuvA subunit, C-terminal domain"/>
    <property type="match status" value="1"/>
</dbReference>
<dbReference type="GO" id="GO:0015031">
    <property type="term" value="P:protein transport"/>
    <property type="evidence" value="ECO:0007669"/>
    <property type="project" value="UniProtKB-KW"/>
</dbReference>
<feature type="region of interest" description="Disordered" evidence="5">
    <location>
        <begin position="764"/>
        <end position="793"/>
    </location>
</feature>
<feature type="region of interest" description="Disordered" evidence="5">
    <location>
        <begin position="1842"/>
        <end position="1866"/>
    </location>
</feature>
<comment type="caution">
    <text evidence="8">The sequence shown here is derived from an EMBL/GenBank/DDBJ whole genome shotgun (WGS) entry which is preliminary data.</text>
</comment>
<evidence type="ECO:0000259" key="7">
    <source>
        <dbReference type="Pfam" id="PF22562"/>
    </source>
</evidence>
<dbReference type="EMBL" id="SDOX01000001">
    <property type="protein sequence ID" value="TFJ88494.1"/>
    <property type="molecule type" value="Genomic_DNA"/>
</dbReference>
<dbReference type="PANTHER" id="PTHR15922:SF2">
    <property type="entry name" value="NBAS SUBUNIT OF NRZ TETHERING COMPLEX"/>
    <property type="match status" value="1"/>
</dbReference>
<dbReference type="InterPro" id="IPR013244">
    <property type="entry name" value="Sec39_domain"/>
</dbReference>
<feature type="domain" description="UBA" evidence="7">
    <location>
        <begin position="1695"/>
        <end position="1740"/>
    </location>
</feature>
<evidence type="ECO:0000256" key="1">
    <source>
        <dbReference type="ARBA" id="ARBA00004240"/>
    </source>
</evidence>
<evidence type="ECO:0000256" key="4">
    <source>
        <dbReference type="ARBA" id="ARBA00022927"/>
    </source>
</evidence>
<sequence>MAQHMQVDDPHLENILYSLRETEYAVEDMSMASLEAGDDAEHAPPGHTWSGPEGRTGTVVRPFPSLSQLVISYLGRSGLVQALQINTNREAGPLDLALLRASRRPPWSLFAQQDCSLPKKEKSTPLLVAIAQGHALLLRRGPDYARENQVLLQLPPEEPLLQPGNWSVAFTPQMGRGEPDWVAVAGWSGVVHIFPCQPPVGLPGSKGLAPCVLPPALSIPPPPLATPTQLPAEHGLVAGLAWRSETRLMILRYTGLLQCFNLRALPRAGPEDRAPGSPEGKSSPSHAGLLRTSTTSMDLGKWHRGICSAMTYDPFSSLLVVAGGSLRHGSASLVTVWRATSGPEGAPWVLEHELAVTVGPPFHLKPSEGQHASTGFLHWWLGGAGLASALDRKVPVECPVLQVSLAPRGGGLLAVLDWEGGLSLFAFRGGRKARTGRGTSAADGAWGSLGRRMVSLRLEDGGDGKSVQVSEVAWWSKSALTVLDKRGHVHVLLVELEERDGQEAPRFLLQCYVGLQGRLRGKLVRAERQTPEESMMELGRAGRLQEALEVAEQYGLETNPVFKAAWREKRGKGGQGEGRGGLSVQDVHEILARVEDTAWVMGQVLAEGEVEEGADWNTLDAACRLGLDRSEHARAPADSSLCSLRLKVLDLRDRLATFRALFFGEDTSTQATGHPRGGQEPAASQLVPRTGRRKPVSATASADQAASWAAFYRRPLREVGEEWASEGNVTGLLQLTRQHPLALAPSDLADLLSLLPESLPPSSYQQLLPGLSKSESSSASTGGPSPRSSPMPYLDLVDRRPLDWVEEGQIPQGWRDYWTPESLDAWYSARAEQVEANGGALGGNVMELINIGLARGCPEGGSTSRLRAEVWHFTRVVYAGLDTGESQEGEGVEEGLTLQAWRKLPLRTVMRRILEHAPLSCMEDTSSLVQFIEVYIWPMLRGPLAQVPSCQREQQPALALQEPHMSGVPGDVEAALAEEVTNFLVTRILEARKVRLAREADVYADQYEADEETVEAWHAAEVRAEVVLRAAVAVAQASKPNLSPERRVLQREADLFRFVLQCSRAHDDCLDPPGAIDLLWSLIECLPVASAAAAPELQAEVDALEARLTVVQYLSNYSIALPLSVYERFQMDLAGGSFSGLEGREADFRVLGTWEDVLPVAFRKGPAAVLDDHTPGKGSYVGEDTRLDIQILARMARYLAIKLQEMDEQQRQQQEQEKFWNEIGEDVRALQAGGIFYTLPLYSWTQALVYAALKGVAKCGMVSTSPPRRALPPPPPPPSTSVLASAMAGLQLPAAGLEPVVFQLLQDWLHEADGGLDHSVNRARALLAALPFSSRRCHKEAQWLEAVVLATKLAGDKGWGKEDLTPTEVRAAAQGGYGMQVLLAILDTRPKLVLTEDGERDLLRLAGLLGMEEEEVEPVLKFVTIKKAMALEEYEMAALALLESMPVPKLVGALVELDEWQDETWAMDEEDVWSLVFALLTTRNIETKISFDLLSSIMHRALIAAPPHHLPDLVEVITESVLACKSFLLPSSGEPSNEEKLQVLGMEDYKHSFSFVRNVKSKEKHSISPLHSQEWDDVLLELVKSSLEKAREVMRVPSKTYARDDKMECSPFSKADTSISFPPVVLEFMERALIYLLSLHDGRRGVAWVRKAVSEAEKKAHEEAAEAGRRAQVEGEMRFAHEGAKKGGTVVDEGSIVKQLLARGYSKFGALRAARAVGNKSADVAIQWAVAHSHDPEFDDPLPAETSLRPSLIFHSSSPPPLPALAGLGNFAFPRPSSPWRDREEVPEKEERARKIEEPMLEAIRSLAIRYLCLEALVERNGTVSTPFYCASAEELLKHAMALPEPPPPPKPGASSKGENEESLHSEVELLGESLAQLCRRELAAYSQEAERTGVLTTLQAFVPWTLDGVKVRIDQEYRTEAIFAAARQDDAQAWKAAMMAAEAWGVEKGEVALAHLEFWFQGPLKEAWSKFRTAGLGEVISRFEKVALGKRGSNGSEKQGSGTRAGAQIEQDLSALGSQWDPRSAGAQLIASAPEARHAVSRLAVVWDALDGQAMPLLELLSRIMAEITTVAEKEAGEHGESFVGIGKRLRDHVQLLRRLVRIPNLPSTLNYKRLTASTPPYLTACVLLTRKDSDSEDTAQKASLPPAPTRDWLIQESYRELVHTVRRDNITALSKLAARILLPCGPLSASTVNRAYAEALLRGLDPLLSDEEANLPLARATAEERFSHRSFVAEPYLDRLASSDLIGLLESVCMPRLEASRLAEMRATPNEKGSPLLSAGPCLSSVSDRSFVSQKIAILYQSSKGKGGDTHVKNDDFDFIQRIIALLEALTLCGGEASEDSRALETAWIEGTDVSQVLESMLVEGRGGGWAGLQALMRALKRAAASPPTSSPPFRGAKGFLLPQDEALGVLVGAVKHLLGAPLPFDKANLVNLERILTDSVAASRTHDMSLDNEEEDAGAQARWALIRPILEEFVAQDGAEEECEGGQDGSTARALSPVQQGHQDRARADVVEIVLRLGTGFSLEGGNEAMVLYHRAAEMMWEGLGRKLSRREAETVDGRVQALLAAMEGPKGLEKAGAETALALVRLWSGSVAKGSGPLGLAVDWSRWVLETREDGDADKTLPGEEAARDCETTLPEYDVIYRRLTERALDAHKWNGASSLLLWSPWRYRGGDGGDREEEELAAKLGDLQAPLALRLKVALSSPHAALRAEAVAGLPALLGDKATNSEEGATGGVPPVSGLVHATPRPCLSSRVLAADETLLALIVCALFPPRPVKDPLTFLFSSAWRVVADALLFLPHSPKASRVPPLPASVAFVAARLVIGRAHLHAGALVADAQQLHPALRTVEGVLSLLWTTLCSGTYHIRGETNGTLSDQGHEIDQLKQSDIKLWLQIREAAKKVLEQDETDT</sequence>
<feature type="region of interest" description="Disordered" evidence="5">
    <location>
        <begin position="37"/>
        <end position="56"/>
    </location>
</feature>
<name>A0A4D9DBV4_9STRA</name>
<reference evidence="8 9" key="1">
    <citation type="submission" date="2019-01" db="EMBL/GenBank/DDBJ databases">
        <title>Nuclear Genome Assembly of the Microalgal Biofuel strain Nannochloropsis salina CCMP1776.</title>
        <authorList>
            <person name="Hovde B."/>
        </authorList>
    </citation>
    <scope>NUCLEOTIDE SEQUENCE [LARGE SCALE GENOMIC DNA]</scope>
    <source>
        <strain evidence="8 9">CCMP1776</strain>
    </source>
</reference>
<dbReference type="InterPro" id="IPR009060">
    <property type="entry name" value="UBA-like_sf"/>
</dbReference>
<dbReference type="GO" id="GO:0000149">
    <property type="term" value="F:SNARE binding"/>
    <property type="evidence" value="ECO:0007669"/>
    <property type="project" value="TreeGrafter"/>
</dbReference>
<feature type="region of interest" description="Disordered" evidence="5">
    <location>
        <begin position="668"/>
        <end position="701"/>
    </location>
</feature>
<feature type="domain" description="Sec39" evidence="6">
    <location>
        <begin position="723"/>
        <end position="1004"/>
    </location>
</feature>
<gene>
    <name evidence="8" type="ORF">NSK_000068</name>
</gene>
<feature type="region of interest" description="Disordered" evidence="5">
    <location>
        <begin position="2485"/>
        <end position="2504"/>
    </location>
</feature>
<dbReference type="PANTHER" id="PTHR15922">
    <property type="entry name" value="NEUROBLASTOMA-AMPLIFIED SEQUENCE"/>
    <property type="match status" value="1"/>
</dbReference>
<feature type="compositionally biased region" description="Low complexity" evidence="5">
    <location>
        <begin position="764"/>
        <end position="792"/>
    </location>
</feature>